<name>A0A163DKA9_PHYB8</name>
<dbReference type="SUPFAM" id="SSF51905">
    <property type="entry name" value="FAD/NAD(P)-binding domain"/>
    <property type="match status" value="1"/>
</dbReference>
<dbReference type="STRING" id="763407.A0A163DKA9"/>
<keyword evidence="6" id="KW-1185">Reference proteome</keyword>
<protein>
    <recommendedName>
        <fullName evidence="7">FAD/NAD(P)-binding domain-containing protein</fullName>
    </recommendedName>
</protein>
<evidence type="ECO:0000256" key="4">
    <source>
        <dbReference type="ARBA" id="ARBA00023002"/>
    </source>
</evidence>
<dbReference type="GO" id="GO:0050660">
    <property type="term" value="F:flavin adenine dinucleotide binding"/>
    <property type="evidence" value="ECO:0007669"/>
    <property type="project" value="InterPro"/>
</dbReference>
<evidence type="ECO:0000313" key="5">
    <source>
        <dbReference type="EMBL" id="OAD71880.1"/>
    </source>
</evidence>
<dbReference type="Pfam" id="PF00743">
    <property type="entry name" value="FMO-like"/>
    <property type="match status" value="1"/>
</dbReference>
<keyword evidence="4" id="KW-0560">Oxidoreductase</keyword>
<organism evidence="5 6">
    <name type="scientific">Phycomyces blakesleeanus (strain ATCC 8743b / DSM 1359 / FGSC 10004 / NBRC 33097 / NRRL 1555)</name>
    <dbReference type="NCBI Taxonomy" id="763407"/>
    <lineage>
        <taxon>Eukaryota</taxon>
        <taxon>Fungi</taxon>
        <taxon>Fungi incertae sedis</taxon>
        <taxon>Mucoromycota</taxon>
        <taxon>Mucoromycotina</taxon>
        <taxon>Mucoromycetes</taxon>
        <taxon>Mucorales</taxon>
        <taxon>Phycomycetaceae</taxon>
        <taxon>Phycomyces</taxon>
    </lineage>
</organism>
<dbReference type="PANTHER" id="PTHR42877">
    <property type="entry name" value="L-ORNITHINE N(5)-MONOOXYGENASE-RELATED"/>
    <property type="match status" value="1"/>
</dbReference>
<reference evidence="6" key="1">
    <citation type="submission" date="2015-06" db="EMBL/GenBank/DDBJ databases">
        <title>Expansion of signal transduction pathways in fungi by whole-genome duplication.</title>
        <authorList>
            <consortium name="DOE Joint Genome Institute"/>
            <person name="Corrochano L.M."/>
            <person name="Kuo A."/>
            <person name="Marcet-Houben M."/>
            <person name="Polaino S."/>
            <person name="Salamov A."/>
            <person name="Villalobos J.M."/>
            <person name="Alvarez M.I."/>
            <person name="Avalos J."/>
            <person name="Benito E.P."/>
            <person name="Benoit I."/>
            <person name="Burger G."/>
            <person name="Camino L.P."/>
            <person name="Canovas D."/>
            <person name="Cerda-Olmedo E."/>
            <person name="Cheng J.-F."/>
            <person name="Dominguez A."/>
            <person name="Elias M."/>
            <person name="Eslava A.P."/>
            <person name="Glaser F."/>
            <person name="Grimwood J."/>
            <person name="Gutierrez G."/>
            <person name="Heitman J."/>
            <person name="Henrissat B."/>
            <person name="Iturriaga E.A."/>
            <person name="Lang B.F."/>
            <person name="Lavin J.L."/>
            <person name="Lee S."/>
            <person name="Li W."/>
            <person name="Lindquist E."/>
            <person name="Lopez-Garcia S."/>
            <person name="Luque E.M."/>
            <person name="Marcos A.T."/>
            <person name="Martin J."/>
            <person name="McCluskey K."/>
            <person name="Medina H.R."/>
            <person name="Miralles-Duran A."/>
            <person name="Miyazaki A."/>
            <person name="Munoz-Torres E."/>
            <person name="Oguiza J.A."/>
            <person name="Ohm R."/>
            <person name="Olmedo M."/>
            <person name="Orejas M."/>
            <person name="Ortiz-Castellanos L."/>
            <person name="Pisabarro A.G."/>
            <person name="Rodriguez-Romero J."/>
            <person name="Ruiz-Herrera J."/>
            <person name="Ruiz-Vazquez R."/>
            <person name="Sanz C."/>
            <person name="Schackwitz W."/>
            <person name="Schmutz J."/>
            <person name="Shahriari M."/>
            <person name="Shelest E."/>
            <person name="Silva-Franco F."/>
            <person name="Soanes D."/>
            <person name="Syed K."/>
            <person name="Tagua V.G."/>
            <person name="Talbot N.J."/>
            <person name="Thon M."/>
            <person name="De vries R.P."/>
            <person name="Wiebenga A."/>
            <person name="Yadav J.S."/>
            <person name="Braun E.L."/>
            <person name="Baker S."/>
            <person name="Garre V."/>
            <person name="Horwitz B."/>
            <person name="Torres-Martinez S."/>
            <person name="Idnurm A."/>
            <person name="Herrera-Estrella A."/>
            <person name="Gabaldon T."/>
            <person name="Grigoriev I.V."/>
        </authorList>
    </citation>
    <scope>NUCLEOTIDE SEQUENCE [LARGE SCALE GENOMIC DNA]</scope>
    <source>
        <strain evidence="6">NRRL 1555(-)</strain>
    </source>
</reference>
<proteinExistence type="inferred from homology"/>
<dbReference type="VEuPathDB" id="FungiDB:PHYBLDRAFT_34793"/>
<evidence type="ECO:0000256" key="3">
    <source>
        <dbReference type="ARBA" id="ARBA00022827"/>
    </source>
</evidence>
<dbReference type="GO" id="GO:0004499">
    <property type="term" value="F:N,N-dimethylaniline monooxygenase activity"/>
    <property type="evidence" value="ECO:0007669"/>
    <property type="project" value="InterPro"/>
</dbReference>
<evidence type="ECO:0000256" key="1">
    <source>
        <dbReference type="ARBA" id="ARBA00010139"/>
    </source>
</evidence>
<dbReference type="PANTHER" id="PTHR42877:SF4">
    <property type="entry name" value="FAD_NAD(P)-BINDING DOMAIN-CONTAINING PROTEIN-RELATED"/>
    <property type="match status" value="1"/>
</dbReference>
<dbReference type="InterPro" id="IPR051209">
    <property type="entry name" value="FAD-bind_Monooxygenase_sf"/>
</dbReference>
<evidence type="ECO:0000256" key="2">
    <source>
        <dbReference type="ARBA" id="ARBA00022630"/>
    </source>
</evidence>
<dbReference type="Gene3D" id="3.50.50.60">
    <property type="entry name" value="FAD/NAD(P)-binding domain"/>
    <property type="match status" value="3"/>
</dbReference>
<evidence type="ECO:0000313" key="6">
    <source>
        <dbReference type="Proteomes" id="UP000077315"/>
    </source>
</evidence>
<dbReference type="OrthoDB" id="74360at2759"/>
<dbReference type="InterPro" id="IPR036188">
    <property type="entry name" value="FAD/NAD-bd_sf"/>
</dbReference>
<dbReference type="PRINTS" id="PR00469">
    <property type="entry name" value="PNDRDTASEII"/>
</dbReference>
<dbReference type="RefSeq" id="XP_018289920.1">
    <property type="nucleotide sequence ID" value="XM_018440039.1"/>
</dbReference>
<sequence length="493" mass="55888">MSNPTVGIIGSGISGICAAIQVKEKLGITAKIFEAASEMGGTWSQNTYPGCACDIDSHIYSYSFALNPMWTQKYSGGSEIKEYVQGVAKKFGVYDDIQYNTTVISATWSEELRQWKLDWIQNNQPIQTSYYDYLFSALGSLRIPRIPEIFKSFQGTIVHTGAWDSSIDFTDKKVAVIGSGSSAIQVIPHLVKSVASLESYQRSSAWVLDRNQFTFPSWVKTMFLYVPFILYLYRFYSYLGWEYLYFLFGYPDSKASKFMTQSIKSRMIKRLEAKGRGDLVPLLIPDYVVGCKRVAPSENYLEALCDEKVYINRSPIREIIGRTIVTEDGRSSEFDVLCLATGFNVSGFLGNLRVTGRDNVCLNDLWSTEYSKTYKSVGIHGFPNFFLLGGPASLLGNNSVIFMFEQQVKLAVRSMAYAQKNNFIAMEPTVEAQDQFSDQLRRDFKGTSWESGCNNWYKNERGEISALWSGPSCAFFWKLHNTNFDKDYIHYSP</sequence>
<dbReference type="InterPro" id="IPR020946">
    <property type="entry name" value="Flavin_mOase-like"/>
</dbReference>
<dbReference type="GO" id="GO:0050661">
    <property type="term" value="F:NADP binding"/>
    <property type="evidence" value="ECO:0007669"/>
    <property type="project" value="InterPro"/>
</dbReference>
<dbReference type="GeneID" id="29000945"/>
<dbReference type="Proteomes" id="UP000077315">
    <property type="component" value="Unassembled WGS sequence"/>
</dbReference>
<evidence type="ECO:0008006" key="7">
    <source>
        <dbReference type="Google" id="ProtNLM"/>
    </source>
</evidence>
<comment type="similarity">
    <text evidence="1">Belongs to the FAD-binding monooxygenase family.</text>
</comment>
<gene>
    <name evidence="5" type="ORF">PHYBLDRAFT_34793</name>
</gene>
<keyword evidence="2" id="KW-0285">Flavoprotein</keyword>
<dbReference type="EMBL" id="KV440984">
    <property type="protein sequence ID" value="OAD71880.1"/>
    <property type="molecule type" value="Genomic_DNA"/>
</dbReference>
<accession>A0A163DKA9</accession>
<dbReference type="InParanoid" id="A0A163DKA9"/>
<keyword evidence="3" id="KW-0274">FAD</keyword>
<dbReference type="AlphaFoldDB" id="A0A163DKA9"/>